<keyword evidence="4" id="KW-1185">Reference proteome</keyword>
<dbReference type="PRINTS" id="PR00111">
    <property type="entry name" value="ABHYDROLASE"/>
</dbReference>
<dbReference type="PANTHER" id="PTHR43798:SF31">
    <property type="entry name" value="AB HYDROLASE SUPERFAMILY PROTEIN YCLE"/>
    <property type="match status" value="1"/>
</dbReference>
<feature type="domain" description="AB hydrolase-1" evidence="2">
    <location>
        <begin position="14"/>
        <end position="118"/>
    </location>
</feature>
<evidence type="ECO:0000259" key="2">
    <source>
        <dbReference type="Pfam" id="PF00561"/>
    </source>
</evidence>
<reference evidence="3 4" key="1">
    <citation type="journal article" date="2021" name="ISME Commun">
        <title>Automated analysis of genomic sequences facilitates high-throughput and comprehensive description of bacteria.</title>
        <authorList>
            <person name="Hitch T.C.A."/>
        </authorList>
    </citation>
    <scope>NUCLEOTIDE SEQUENCE [LARGE SCALE GENOMIC DNA]</scope>
    <source>
        <strain evidence="3 4">Sanger_109</strain>
    </source>
</reference>
<dbReference type="PANTHER" id="PTHR43798">
    <property type="entry name" value="MONOACYLGLYCEROL LIPASE"/>
    <property type="match status" value="1"/>
</dbReference>
<dbReference type="GO" id="GO:0016787">
    <property type="term" value="F:hydrolase activity"/>
    <property type="evidence" value="ECO:0007669"/>
    <property type="project" value="UniProtKB-KW"/>
</dbReference>
<protein>
    <submittedName>
        <fullName evidence="3">Alpha/beta hydrolase</fullName>
    </submittedName>
</protein>
<comment type="caution">
    <text evidence="3">The sequence shown here is derived from an EMBL/GenBank/DDBJ whole genome shotgun (WGS) entry which is preliminary data.</text>
</comment>
<evidence type="ECO:0000256" key="1">
    <source>
        <dbReference type="ARBA" id="ARBA00022801"/>
    </source>
</evidence>
<dbReference type="Pfam" id="PF00561">
    <property type="entry name" value="Abhydrolase_1"/>
    <property type="match status" value="1"/>
</dbReference>
<dbReference type="Proteomes" id="UP001652442">
    <property type="component" value="Unassembled WGS sequence"/>
</dbReference>
<accession>A0ABT2TH68</accession>
<proteinExistence type="predicted"/>
<gene>
    <name evidence="3" type="ORF">OCV88_04175</name>
</gene>
<name>A0ABT2TH68_9FIRM</name>
<keyword evidence="1 3" id="KW-0378">Hydrolase</keyword>
<evidence type="ECO:0000313" key="3">
    <source>
        <dbReference type="EMBL" id="MCU6761538.1"/>
    </source>
</evidence>
<sequence length="226" mass="25509">MDIQLHYIEQGRGKPLILLHGNGEDCGYFRHQITYFRKKYRVIAIDTRGHGNSPRGEAQFSIRQFADDLKEFMDEMEIPKASILGFSDGGNIAVIFALRYPGMVERLILNGANLNPGGVKRWVQIPVEIGYRLALFFAKFSAGAKLKAEILGLMVKDPMVLPEELEKIHIKTLVIVGDHDMIKENHTRLIADHLPDASLVILPGNHSAAAKNPEEFNYQVEKFLEE</sequence>
<dbReference type="Gene3D" id="3.40.50.1820">
    <property type="entry name" value="alpha/beta hydrolase"/>
    <property type="match status" value="1"/>
</dbReference>
<evidence type="ECO:0000313" key="4">
    <source>
        <dbReference type="Proteomes" id="UP001652442"/>
    </source>
</evidence>
<dbReference type="InterPro" id="IPR000073">
    <property type="entry name" value="AB_hydrolase_1"/>
</dbReference>
<organism evidence="3 4">
    <name type="scientific">Brotonthovivens ammoniilytica</name>
    <dbReference type="NCBI Taxonomy" id="2981725"/>
    <lineage>
        <taxon>Bacteria</taxon>
        <taxon>Bacillati</taxon>
        <taxon>Bacillota</taxon>
        <taxon>Clostridia</taxon>
        <taxon>Lachnospirales</taxon>
        <taxon>Lachnospiraceae</taxon>
        <taxon>Brotonthovivens</taxon>
    </lineage>
</organism>
<dbReference type="SUPFAM" id="SSF53474">
    <property type="entry name" value="alpha/beta-Hydrolases"/>
    <property type="match status" value="1"/>
</dbReference>
<dbReference type="InterPro" id="IPR029058">
    <property type="entry name" value="AB_hydrolase_fold"/>
</dbReference>
<dbReference type="EMBL" id="JAOQJQ010000001">
    <property type="protein sequence ID" value="MCU6761538.1"/>
    <property type="molecule type" value="Genomic_DNA"/>
</dbReference>
<dbReference type="InterPro" id="IPR050266">
    <property type="entry name" value="AB_hydrolase_sf"/>
</dbReference>
<dbReference type="RefSeq" id="WP_158424334.1">
    <property type="nucleotide sequence ID" value="NZ_JAOQJQ010000001.1"/>
</dbReference>